<keyword evidence="2" id="KW-0805">Transcription regulation</keyword>
<dbReference type="InterPro" id="IPR050176">
    <property type="entry name" value="LTTR"/>
</dbReference>
<dbReference type="OrthoDB" id="8097684at2"/>
<evidence type="ECO:0000256" key="2">
    <source>
        <dbReference type="ARBA" id="ARBA00023015"/>
    </source>
</evidence>
<evidence type="ECO:0000313" key="6">
    <source>
        <dbReference type="EMBL" id="SLN34426.1"/>
    </source>
</evidence>
<dbReference type="InterPro" id="IPR000847">
    <property type="entry name" value="LysR_HTH_N"/>
</dbReference>
<evidence type="ECO:0000256" key="1">
    <source>
        <dbReference type="ARBA" id="ARBA00009437"/>
    </source>
</evidence>
<dbReference type="SUPFAM" id="SSF46785">
    <property type="entry name" value="Winged helix' DNA-binding domain"/>
    <property type="match status" value="1"/>
</dbReference>
<dbReference type="Gene3D" id="3.40.190.10">
    <property type="entry name" value="Periplasmic binding protein-like II"/>
    <property type="match status" value="2"/>
</dbReference>
<evidence type="ECO:0000256" key="4">
    <source>
        <dbReference type="ARBA" id="ARBA00023163"/>
    </source>
</evidence>
<evidence type="ECO:0000313" key="7">
    <source>
        <dbReference type="Proteomes" id="UP000193827"/>
    </source>
</evidence>
<dbReference type="SUPFAM" id="SSF53850">
    <property type="entry name" value="Periplasmic binding protein-like II"/>
    <property type="match status" value="1"/>
</dbReference>
<name>A0A1Y5S7U6_9RHOB</name>
<keyword evidence="7" id="KW-1185">Reference proteome</keyword>
<evidence type="ECO:0000259" key="5">
    <source>
        <dbReference type="PROSITE" id="PS50931"/>
    </source>
</evidence>
<feature type="domain" description="HTH lysR-type" evidence="5">
    <location>
        <begin position="4"/>
        <end position="61"/>
    </location>
</feature>
<dbReference type="InterPro" id="IPR036390">
    <property type="entry name" value="WH_DNA-bd_sf"/>
</dbReference>
<dbReference type="Pfam" id="PF00126">
    <property type="entry name" value="HTH_1"/>
    <property type="match status" value="1"/>
</dbReference>
<dbReference type="FunFam" id="1.10.10.10:FF:000001">
    <property type="entry name" value="LysR family transcriptional regulator"/>
    <property type="match status" value="1"/>
</dbReference>
<protein>
    <submittedName>
        <fullName evidence="6">HTH-type transcriptional regulator CynR</fullName>
    </submittedName>
</protein>
<evidence type="ECO:0000256" key="3">
    <source>
        <dbReference type="ARBA" id="ARBA00023125"/>
    </source>
</evidence>
<reference evidence="6 7" key="1">
    <citation type="submission" date="2017-03" db="EMBL/GenBank/DDBJ databases">
        <authorList>
            <person name="Afonso C.L."/>
            <person name="Miller P.J."/>
            <person name="Scott M.A."/>
            <person name="Spackman E."/>
            <person name="Goraichik I."/>
            <person name="Dimitrov K.M."/>
            <person name="Suarez D.L."/>
            <person name="Swayne D.E."/>
        </authorList>
    </citation>
    <scope>NUCLEOTIDE SEQUENCE [LARGE SCALE GENOMIC DNA]</scope>
    <source>
        <strain evidence="6 7">CECT 8287</strain>
    </source>
</reference>
<dbReference type="InterPro" id="IPR005119">
    <property type="entry name" value="LysR_subst-bd"/>
</dbReference>
<dbReference type="RefSeq" id="WP_085891976.1">
    <property type="nucleotide sequence ID" value="NZ_FWFL01000003.1"/>
</dbReference>
<dbReference type="InterPro" id="IPR036388">
    <property type="entry name" value="WH-like_DNA-bd_sf"/>
</dbReference>
<keyword evidence="4" id="KW-0804">Transcription</keyword>
<dbReference type="PRINTS" id="PR00039">
    <property type="entry name" value="HTHLYSR"/>
</dbReference>
<organism evidence="6 7">
    <name type="scientific">Roseovarius litorisediminis</name>
    <dbReference type="NCBI Taxonomy" id="1312363"/>
    <lineage>
        <taxon>Bacteria</taxon>
        <taxon>Pseudomonadati</taxon>
        <taxon>Pseudomonadota</taxon>
        <taxon>Alphaproteobacteria</taxon>
        <taxon>Rhodobacterales</taxon>
        <taxon>Roseobacteraceae</taxon>
        <taxon>Roseovarius</taxon>
    </lineage>
</organism>
<comment type="similarity">
    <text evidence="1">Belongs to the LysR transcriptional regulatory family.</text>
</comment>
<proteinExistence type="inferred from homology"/>
<dbReference type="PROSITE" id="PS50931">
    <property type="entry name" value="HTH_LYSR"/>
    <property type="match status" value="1"/>
</dbReference>
<dbReference type="PANTHER" id="PTHR30579:SF7">
    <property type="entry name" value="HTH-TYPE TRANSCRIPTIONAL REGULATOR LRHA-RELATED"/>
    <property type="match status" value="1"/>
</dbReference>
<keyword evidence="3" id="KW-0238">DNA-binding</keyword>
<dbReference type="Proteomes" id="UP000193827">
    <property type="component" value="Unassembled WGS sequence"/>
</dbReference>
<dbReference type="Pfam" id="PF03466">
    <property type="entry name" value="LysR_substrate"/>
    <property type="match status" value="1"/>
</dbReference>
<accession>A0A1Y5S7U6</accession>
<dbReference type="Gene3D" id="1.10.10.10">
    <property type="entry name" value="Winged helix-like DNA-binding domain superfamily/Winged helix DNA-binding domain"/>
    <property type="match status" value="1"/>
</dbReference>
<gene>
    <name evidence="6" type="primary">cynR_5</name>
    <name evidence="6" type="ORF">PEL8287_01704</name>
</gene>
<sequence length="291" mass="31789">MRNLDMTTLRSFVAVSEHGGVTRAASALNLTQSAVSMQLKRLEELLGLELLDRSNRKIGLTASGEQLLSYAKRIVDINDEVVGRLTDQVWEGEITFGVPHDIIYPAVPRILKQFHAAYPRVKVILNSSYSSALIEGFGRGEIDLILTTETVVSPGGETLTELPLKWYGAQGGTAWRNRPLPIANCRNCMFRPGVIKRLDESGIEWENAIDSNSDGAIEATVSADLAVTTILEGSAPRHLELVPHGNTLPELGTQKINVYGAASPRNELVQKLAEMVRNDFCVSPLMAVNQA</sequence>
<dbReference type="AlphaFoldDB" id="A0A1Y5S7U6"/>
<dbReference type="GO" id="GO:0003700">
    <property type="term" value="F:DNA-binding transcription factor activity"/>
    <property type="evidence" value="ECO:0007669"/>
    <property type="project" value="InterPro"/>
</dbReference>
<dbReference type="EMBL" id="FWFL01000003">
    <property type="protein sequence ID" value="SLN34426.1"/>
    <property type="molecule type" value="Genomic_DNA"/>
</dbReference>
<dbReference type="PANTHER" id="PTHR30579">
    <property type="entry name" value="TRANSCRIPTIONAL REGULATOR"/>
    <property type="match status" value="1"/>
</dbReference>
<dbReference type="GO" id="GO:0003677">
    <property type="term" value="F:DNA binding"/>
    <property type="evidence" value="ECO:0007669"/>
    <property type="project" value="UniProtKB-KW"/>
</dbReference>